<evidence type="ECO:0008006" key="4">
    <source>
        <dbReference type="Google" id="ProtNLM"/>
    </source>
</evidence>
<dbReference type="InterPro" id="IPR051675">
    <property type="entry name" value="Endo/Exo/Phosphatase_dom_1"/>
</dbReference>
<dbReference type="InterPro" id="IPR004509">
    <property type="entry name" value="Competence_ComEA_HhH"/>
</dbReference>
<dbReference type="GO" id="GO:0015627">
    <property type="term" value="C:type II protein secretion system complex"/>
    <property type="evidence" value="ECO:0007669"/>
    <property type="project" value="TreeGrafter"/>
</dbReference>
<dbReference type="PANTHER" id="PTHR21180">
    <property type="entry name" value="ENDONUCLEASE/EXONUCLEASE/PHOSPHATASE FAMILY DOMAIN-CONTAINING PROTEIN 1"/>
    <property type="match status" value="1"/>
</dbReference>
<dbReference type="InterPro" id="IPR010994">
    <property type="entry name" value="RuvA_2-like"/>
</dbReference>
<keyword evidence="1" id="KW-0732">Signal</keyword>
<proteinExistence type="predicted"/>
<dbReference type="Gene3D" id="1.10.150.280">
    <property type="entry name" value="AF1531-like domain"/>
    <property type="match status" value="1"/>
</dbReference>
<accession>A0A193LG22</accession>
<evidence type="ECO:0000256" key="1">
    <source>
        <dbReference type="SAM" id="SignalP"/>
    </source>
</evidence>
<gene>
    <name evidence="2" type="ORF">BA177_09825</name>
</gene>
<dbReference type="Proteomes" id="UP000092695">
    <property type="component" value="Chromosome"/>
</dbReference>
<dbReference type="SUPFAM" id="SSF47781">
    <property type="entry name" value="RuvA domain 2-like"/>
    <property type="match status" value="1"/>
</dbReference>
<evidence type="ECO:0000313" key="3">
    <source>
        <dbReference type="Proteomes" id="UP000092695"/>
    </source>
</evidence>
<protein>
    <recommendedName>
        <fullName evidence="4">Competence protein ComEA</fullName>
    </recommendedName>
</protein>
<dbReference type="Pfam" id="PF12836">
    <property type="entry name" value="HHH_3"/>
    <property type="match status" value="1"/>
</dbReference>
<feature type="chain" id="PRO_5008260172" description="Competence protein ComEA" evidence="1">
    <location>
        <begin position="24"/>
        <end position="96"/>
    </location>
</feature>
<dbReference type="RefSeq" id="WP_068615811.1">
    <property type="nucleotide sequence ID" value="NZ_CP016268.1"/>
</dbReference>
<dbReference type="STRING" id="1548547.BA177_09825"/>
<sequence length="96" mass="10164">MRKITHHCLAALGVALMPMLAFAGPVNVNTADAETISAELRGIGMSKAQAIVAWRAENGPFKTVDDLALVKGIGERTLEINRADILLEGAAANPRK</sequence>
<dbReference type="PANTHER" id="PTHR21180:SF32">
    <property type="entry name" value="ENDONUCLEASE_EXONUCLEASE_PHOSPHATASE FAMILY DOMAIN-CONTAINING PROTEIN 1"/>
    <property type="match status" value="1"/>
</dbReference>
<keyword evidence="3" id="KW-1185">Reference proteome</keyword>
<evidence type="ECO:0000313" key="2">
    <source>
        <dbReference type="EMBL" id="ANO51457.1"/>
    </source>
</evidence>
<dbReference type="NCBIfam" id="TIGR00426">
    <property type="entry name" value="competence protein ComEA helix-hairpin-helix repeat region"/>
    <property type="match status" value="1"/>
</dbReference>
<reference evidence="2 3" key="1">
    <citation type="submission" date="2016-06" db="EMBL/GenBank/DDBJ databases">
        <title>Complete genome sequence of a deep-branching marine Gamma Proteobacterium Woeseia oceani type strain XK5.</title>
        <authorList>
            <person name="Mu D."/>
            <person name="Du Z."/>
        </authorList>
    </citation>
    <scope>NUCLEOTIDE SEQUENCE [LARGE SCALE GENOMIC DNA]</scope>
    <source>
        <strain evidence="2 3">XK5</strain>
    </source>
</reference>
<feature type="signal peptide" evidence="1">
    <location>
        <begin position="1"/>
        <end position="23"/>
    </location>
</feature>
<dbReference type="KEGG" id="woc:BA177_09825"/>
<dbReference type="EMBL" id="CP016268">
    <property type="protein sequence ID" value="ANO51457.1"/>
    <property type="molecule type" value="Genomic_DNA"/>
</dbReference>
<dbReference type="AlphaFoldDB" id="A0A193LG22"/>
<organism evidence="2 3">
    <name type="scientific">Woeseia oceani</name>
    <dbReference type="NCBI Taxonomy" id="1548547"/>
    <lineage>
        <taxon>Bacteria</taxon>
        <taxon>Pseudomonadati</taxon>
        <taxon>Pseudomonadota</taxon>
        <taxon>Gammaproteobacteria</taxon>
        <taxon>Woeseiales</taxon>
        <taxon>Woeseiaceae</taxon>
        <taxon>Woeseia</taxon>
    </lineage>
</organism>
<dbReference type="GO" id="GO:0015628">
    <property type="term" value="P:protein secretion by the type II secretion system"/>
    <property type="evidence" value="ECO:0007669"/>
    <property type="project" value="TreeGrafter"/>
</dbReference>
<name>A0A193LG22_9GAMM</name>
<dbReference type="OrthoDB" id="7510573at2"/>